<reference evidence="6" key="1">
    <citation type="submission" date="2021-01" db="EMBL/GenBank/DDBJ databases">
        <title>Adiantum capillus-veneris genome.</title>
        <authorList>
            <person name="Fang Y."/>
            <person name="Liao Q."/>
        </authorList>
    </citation>
    <scope>NUCLEOTIDE SEQUENCE</scope>
    <source>
        <strain evidence="6">H3</strain>
        <tissue evidence="6">Leaf</tissue>
    </source>
</reference>
<dbReference type="PROSITE" id="PS50859">
    <property type="entry name" value="LONGIN"/>
    <property type="match status" value="1"/>
</dbReference>
<feature type="domain" description="Longin" evidence="5">
    <location>
        <begin position="4"/>
        <end position="116"/>
    </location>
</feature>
<dbReference type="CDD" id="cd14824">
    <property type="entry name" value="Longin"/>
    <property type="match status" value="1"/>
</dbReference>
<dbReference type="EMBL" id="JABFUD020000021">
    <property type="protein sequence ID" value="KAI5063675.1"/>
    <property type="molecule type" value="Genomic_DNA"/>
</dbReference>
<keyword evidence="7" id="KW-1185">Reference proteome</keyword>
<sequence>MEPLVFYAAVAKRNIILADYQDGRWGDFVHIAARCLENVPPLHSRFSYTTSDRMFICLIEGIFIYCAIMDEALSKGKAFMFLEHVRDAFKVLLQQRVVHVDTLTPYYLHHEMDPFFRRLALPLVGMPQREKNRLKEEELLCQAQRDAENEYDVSSPSAVAPLKEMSDEDFDLQTERKPMSACSRSPRMPLIGKIKRGKNKTRDYDKGVVSSPIDSSCEALNRGKGLEIMIDDTSPCERAQTHKSGWHVAQDRWWRHVKLVIILDLLVCVVLLAIWLAVCRGVKCLKRD</sequence>
<evidence type="ECO:0000256" key="3">
    <source>
        <dbReference type="ARBA" id="ARBA00023136"/>
    </source>
</evidence>
<comment type="similarity">
    <text evidence="2">Belongs to the synaptobrevin family.</text>
</comment>
<evidence type="ECO:0000256" key="2">
    <source>
        <dbReference type="ARBA" id="ARBA00008025"/>
    </source>
</evidence>
<dbReference type="InterPro" id="IPR044783">
    <property type="entry name" value="PHYL"/>
</dbReference>
<evidence type="ECO:0000313" key="7">
    <source>
        <dbReference type="Proteomes" id="UP000886520"/>
    </source>
</evidence>
<keyword evidence="3 4" id="KW-0472">Membrane</keyword>
<dbReference type="SUPFAM" id="SSF64356">
    <property type="entry name" value="SNARE-like"/>
    <property type="match status" value="1"/>
</dbReference>
<dbReference type="OrthoDB" id="1871923at2759"/>
<dbReference type="AlphaFoldDB" id="A0A9D4U9J5"/>
<comment type="caution">
    <text evidence="6">The sequence shown here is derived from an EMBL/GenBank/DDBJ whole genome shotgun (WGS) entry which is preliminary data.</text>
</comment>
<dbReference type="Pfam" id="PF13774">
    <property type="entry name" value="Longin"/>
    <property type="match status" value="1"/>
</dbReference>
<dbReference type="PANTHER" id="PTHR47461">
    <property type="entry name" value="PHYTOLONGIN PHYL1.2"/>
    <property type="match status" value="1"/>
</dbReference>
<evidence type="ECO:0000259" key="5">
    <source>
        <dbReference type="PROSITE" id="PS50859"/>
    </source>
</evidence>
<keyword evidence="4" id="KW-1133">Transmembrane helix</keyword>
<comment type="subcellular location">
    <subcellularLocation>
        <location evidence="1">Membrane</location>
    </subcellularLocation>
</comment>
<dbReference type="SMART" id="SM01270">
    <property type="entry name" value="Longin"/>
    <property type="match status" value="1"/>
</dbReference>
<accession>A0A9D4U9J5</accession>
<proteinExistence type="inferred from homology"/>
<gene>
    <name evidence="6" type="ORF">GOP47_0022222</name>
</gene>
<evidence type="ECO:0000313" key="6">
    <source>
        <dbReference type="EMBL" id="KAI5063675.1"/>
    </source>
</evidence>
<evidence type="ECO:0000256" key="4">
    <source>
        <dbReference type="SAM" id="Phobius"/>
    </source>
</evidence>
<dbReference type="GO" id="GO:0016020">
    <property type="term" value="C:membrane"/>
    <property type="evidence" value="ECO:0007669"/>
    <property type="project" value="UniProtKB-SubCell"/>
</dbReference>
<dbReference type="Proteomes" id="UP000886520">
    <property type="component" value="Chromosome 21"/>
</dbReference>
<dbReference type="Gene3D" id="3.30.450.50">
    <property type="entry name" value="Longin domain"/>
    <property type="match status" value="1"/>
</dbReference>
<protein>
    <recommendedName>
        <fullName evidence="5">Longin domain-containing protein</fullName>
    </recommendedName>
</protein>
<feature type="transmembrane region" description="Helical" evidence="4">
    <location>
        <begin position="259"/>
        <end position="278"/>
    </location>
</feature>
<organism evidence="6 7">
    <name type="scientific">Adiantum capillus-veneris</name>
    <name type="common">Maidenhair fern</name>
    <dbReference type="NCBI Taxonomy" id="13818"/>
    <lineage>
        <taxon>Eukaryota</taxon>
        <taxon>Viridiplantae</taxon>
        <taxon>Streptophyta</taxon>
        <taxon>Embryophyta</taxon>
        <taxon>Tracheophyta</taxon>
        <taxon>Polypodiopsida</taxon>
        <taxon>Polypodiidae</taxon>
        <taxon>Polypodiales</taxon>
        <taxon>Pteridineae</taxon>
        <taxon>Pteridaceae</taxon>
        <taxon>Vittarioideae</taxon>
        <taxon>Adiantum</taxon>
    </lineage>
</organism>
<name>A0A9D4U9J5_ADICA</name>
<keyword evidence="4" id="KW-0812">Transmembrane</keyword>
<evidence type="ECO:0000256" key="1">
    <source>
        <dbReference type="ARBA" id="ARBA00004370"/>
    </source>
</evidence>
<dbReference type="InterPro" id="IPR010908">
    <property type="entry name" value="Longin_dom"/>
</dbReference>
<dbReference type="InterPro" id="IPR011012">
    <property type="entry name" value="Longin-like_dom_sf"/>
</dbReference>
<dbReference type="PANTHER" id="PTHR47461:SF1">
    <property type="entry name" value="PHYTOLONGIN PHYL1.2"/>
    <property type="match status" value="1"/>
</dbReference>